<evidence type="ECO:0000256" key="3">
    <source>
        <dbReference type="ARBA" id="ARBA00022475"/>
    </source>
</evidence>
<dbReference type="Pfam" id="PF13677">
    <property type="entry name" value="MotB_plug"/>
    <property type="match status" value="1"/>
</dbReference>
<keyword evidence="4 8" id="KW-0812">Transmembrane</keyword>
<dbReference type="GO" id="GO:0005886">
    <property type="term" value="C:plasma membrane"/>
    <property type="evidence" value="ECO:0007669"/>
    <property type="project" value="UniProtKB-SubCell"/>
</dbReference>
<evidence type="ECO:0000256" key="2">
    <source>
        <dbReference type="ARBA" id="ARBA00008914"/>
    </source>
</evidence>
<protein>
    <submittedName>
        <fullName evidence="10">Flagellar motor protein MotD</fullName>
    </submittedName>
</protein>
<keyword evidence="10" id="KW-0969">Cilium</keyword>
<proteinExistence type="inferred from homology"/>
<keyword evidence="10" id="KW-0966">Cell projection</keyword>
<feature type="domain" description="OmpA-like" evidence="9">
    <location>
        <begin position="134"/>
        <end position="254"/>
    </location>
</feature>
<evidence type="ECO:0000259" key="9">
    <source>
        <dbReference type="PROSITE" id="PS51123"/>
    </source>
</evidence>
<accession>A0A944DBF9</accession>
<dbReference type="EMBL" id="JAEKFT010000001">
    <property type="protein sequence ID" value="MBT0959628.1"/>
    <property type="molecule type" value="Genomic_DNA"/>
</dbReference>
<evidence type="ECO:0000256" key="7">
    <source>
        <dbReference type="PROSITE-ProRule" id="PRU00473"/>
    </source>
</evidence>
<dbReference type="PANTHER" id="PTHR30329:SF20">
    <property type="entry name" value="EXPORTED PROTEIN"/>
    <property type="match status" value="1"/>
</dbReference>
<evidence type="ECO:0000256" key="6">
    <source>
        <dbReference type="ARBA" id="ARBA00023136"/>
    </source>
</evidence>
<dbReference type="InterPro" id="IPR025713">
    <property type="entry name" value="MotB-like_N_dom"/>
</dbReference>
<dbReference type="RefSeq" id="WP_214359389.1">
    <property type="nucleotide sequence ID" value="NZ_JAEKFT010000001.1"/>
</dbReference>
<evidence type="ECO:0000256" key="8">
    <source>
        <dbReference type="SAM" id="Phobius"/>
    </source>
</evidence>
<sequence length="290" mass="31554">MGRRRTEAEEHENHERWLVSYADFITLLFAFFVVMYSLSSVNEGKYRVLSDSLVQAFRSVSVNESGTQMVVQPMPVTTGPIPVPKLDRAKAAAEQAKQRAREAAVKKVRNMADEIRRVLKPLSEGGQVLVTEGANGIKVEINAEVLFAPGEALLGAPAVSALSAVAQVLSEAEFPIIIEGHTDNVPINTYRFPSNWELSAVRASSVVRLFVNAGVAPSRLTAAGYGDQRPVADNDTPESRSRNRRVTLLIESMLVDEDLPPVVPLRRDDAIQTILPSASAEPPAARSSVN</sequence>
<dbReference type="InterPro" id="IPR036737">
    <property type="entry name" value="OmpA-like_sf"/>
</dbReference>
<comment type="caution">
    <text evidence="10">The sequence shown here is derived from an EMBL/GenBank/DDBJ whole genome shotgun (WGS) entry which is preliminary data.</text>
</comment>
<organism evidence="10 11">
    <name type="scientific">Denitromonas iodatirespirans</name>
    <dbReference type="NCBI Taxonomy" id="2795389"/>
    <lineage>
        <taxon>Bacteria</taxon>
        <taxon>Pseudomonadati</taxon>
        <taxon>Pseudomonadota</taxon>
        <taxon>Betaproteobacteria</taxon>
        <taxon>Rhodocyclales</taxon>
        <taxon>Zoogloeaceae</taxon>
        <taxon>Denitromonas</taxon>
    </lineage>
</organism>
<keyword evidence="11" id="KW-1185">Reference proteome</keyword>
<evidence type="ECO:0000313" key="10">
    <source>
        <dbReference type="EMBL" id="MBT0959628.1"/>
    </source>
</evidence>
<dbReference type="PANTHER" id="PTHR30329">
    <property type="entry name" value="STATOR ELEMENT OF FLAGELLAR MOTOR COMPLEX"/>
    <property type="match status" value="1"/>
</dbReference>
<dbReference type="SUPFAM" id="SSF103088">
    <property type="entry name" value="OmpA-like"/>
    <property type="match status" value="1"/>
</dbReference>
<dbReference type="InterPro" id="IPR050330">
    <property type="entry name" value="Bact_OuterMem_StrucFunc"/>
</dbReference>
<keyword evidence="5 8" id="KW-1133">Transmembrane helix</keyword>
<dbReference type="PROSITE" id="PS51123">
    <property type="entry name" value="OMPA_2"/>
    <property type="match status" value="1"/>
</dbReference>
<dbReference type="NCBIfam" id="NF006541">
    <property type="entry name" value="PRK09038.1"/>
    <property type="match status" value="1"/>
</dbReference>
<feature type="transmembrane region" description="Helical" evidence="8">
    <location>
        <begin position="21"/>
        <end position="38"/>
    </location>
</feature>
<name>A0A944DBF9_DENI1</name>
<keyword evidence="10" id="KW-0282">Flagellum</keyword>
<dbReference type="Gene3D" id="3.30.1330.60">
    <property type="entry name" value="OmpA-like domain"/>
    <property type="match status" value="1"/>
</dbReference>
<keyword evidence="3" id="KW-1003">Cell membrane</keyword>
<comment type="similarity">
    <text evidence="2">Belongs to the MotB family.</text>
</comment>
<reference evidence="11" key="1">
    <citation type="journal article" date="2022" name="ISME J.">
        <title>Genetic and phylogenetic analysis of dissimilatory iodate-reducing bacteria identifies potential niches across the world's oceans.</title>
        <authorList>
            <person name="Reyes-Umana V."/>
            <person name="Henning Z."/>
            <person name="Lee K."/>
            <person name="Barnum T.P."/>
            <person name="Coates J.D."/>
        </authorList>
    </citation>
    <scope>NUCLEOTIDE SEQUENCE [LARGE SCALE GENOMIC DNA]</scope>
    <source>
        <strain evidence="11">IR12</strain>
    </source>
</reference>
<dbReference type="CDD" id="cd07185">
    <property type="entry name" value="OmpA_C-like"/>
    <property type="match status" value="1"/>
</dbReference>
<dbReference type="AlphaFoldDB" id="A0A944DBF9"/>
<gene>
    <name evidence="10" type="primary">motD</name>
    <name evidence="10" type="ORF">I8J34_00465</name>
</gene>
<dbReference type="InterPro" id="IPR006665">
    <property type="entry name" value="OmpA-like"/>
</dbReference>
<keyword evidence="6 7" id="KW-0472">Membrane</keyword>
<evidence type="ECO:0000256" key="1">
    <source>
        <dbReference type="ARBA" id="ARBA00004162"/>
    </source>
</evidence>
<evidence type="ECO:0000256" key="5">
    <source>
        <dbReference type="ARBA" id="ARBA00022989"/>
    </source>
</evidence>
<dbReference type="Proteomes" id="UP000694660">
    <property type="component" value="Unassembled WGS sequence"/>
</dbReference>
<evidence type="ECO:0000256" key="4">
    <source>
        <dbReference type="ARBA" id="ARBA00022692"/>
    </source>
</evidence>
<dbReference type="Pfam" id="PF00691">
    <property type="entry name" value="OmpA"/>
    <property type="match status" value="1"/>
</dbReference>
<evidence type="ECO:0000313" key="11">
    <source>
        <dbReference type="Proteomes" id="UP000694660"/>
    </source>
</evidence>
<comment type="subcellular location">
    <subcellularLocation>
        <location evidence="1">Cell membrane</location>
        <topology evidence="1">Single-pass membrane protein</topology>
    </subcellularLocation>
</comment>